<comment type="similarity">
    <text evidence="1">Belongs to the FAH family.</text>
</comment>
<keyword evidence="2" id="KW-0479">Metal-binding</keyword>
<gene>
    <name evidence="4" type="ORF">PV08_08714</name>
</gene>
<evidence type="ECO:0000313" key="5">
    <source>
        <dbReference type="Proteomes" id="UP000053328"/>
    </source>
</evidence>
<dbReference type="GO" id="GO:0050163">
    <property type="term" value="F:oxaloacetate tautomerase activity"/>
    <property type="evidence" value="ECO:0007669"/>
    <property type="project" value="UniProtKB-ARBA"/>
</dbReference>
<dbReference type="HOGENOM" id="CLU_028458_2_1_1"/>
<dbReference type="Pfam" id="PF01557">
    <property type="entry name" value="FAA_hydrolase"/>
    <property type="match status" value="1"/>
</dbReference>
<reference evidence="4 5" key="1">
    <citation type="submission" date="2015-01" db="EMBL/GenBank/DDBJ databases">
        <title>The Genome Sequence of Exophiala spinifera CBS89968.</title>
        <authorList>
            <consortium name="The Broad Institute Genomics Platform"/>
            <person name="Cuomo C."/>
            <person name="de Hoog S."/>
            <person name="Gorbushina A."/>
            <person name="Stielow B."/>
            <person name="Teixiera M."/>
            <person name="Abouelleil A."/>
            <person name="Chapman S.B."/>
            <person name="Priest M."/>
            <person name="Young S.K."/>
            <person name="Wortman J."/>
            <person name="Nusbaum C."/>
            <person name="Birren B."/>
        </authorList>
    </citation>
    <scope>NUCLEOTIDE SEQUENCE [LARGE SCALE GENOMIC DNA]</scope>
    <source>
        <strain evidence="4 5">CBS 89968</strain>
    </source>
</reference>
<proteinExistence type="inferred from homology"/>
<evidence type="ECO:0000256" key="2">
    <source>
        <dbReference type="ARBA" id="ARBA00022723"/>
    </source>
</evidence>
<evidence type="ECO:0000256" key="1">
    <source>
        <dbReference type="ARBA" id="ARBA00010211"/>
    </source>
</evidence>
<dbReference type="OrthoDB" id="411064at2759"/>
<dbReference type="GO" id="GO:0018773">
    <property type="term" value="F:acetylpyruvate hydrolase activity"/>
    <property type="evidence" value="ECO:0007669"/>
    <property type="project" value="TreeGrafter"/>
</dbReference>
<dbReference type="InterPro" id="IPR036663">
    <property type="entry name" value="Fumarylacetoacetase_C_sf"/>
</dbReference>
<dbReference type="FunFam" id="3.90.850.10:FF:000002">
    <property type="entry name" value="2-hydroxyhepta-2,4-diene-1,7-dioate isomerase"/>
    <property type="match status" value="1"/>
</dbReference>
<organism evidence="4 5">
    <name type="scientific">Exophiala spinifera</name>
    <dbReference type="NCBI Taxonomy" id="91928"/>
    <lineage>
        <taxon>Eukaryota</taxon>
        <taxon>Fungi</taxon>
        <taxon>Dikarya</taxon>
        <taxon>Ascomycota</taxon>
        <taxon>Pezizomycotina</taxon>
        <taxon>Eurotiomycetes</taxon>
        <taxon>Chaetothyriomycetidae</taxon>
        <taxon>Chaetothyriales</taxon>
        <taxon>Herpotrichiellaceae</taxon>
        <taxon>Exophiala</taxon>
    </lineage>
</organism>
<keyword evidence="5" id="KW-1185">Reference proteome</keyword>
<dbReference type="InterPro" id="IPR011234">
    <property type="entry name" value="Fumarylacetoacetase-like_C"/>
</dbReference>
<name>A0A0D1YEQ6_9EURO</name>
<dbReference type="STRING" id="91928.A0A0D1YEQ6"/>
<dbReference type="Proteomes" id="UP000053328">
    <property type="component" value="Unassembled WGS sequence"/>
</dbReference>
<protein>
    <recommendedName>
        <fullName evidence="3">Fumarylacetoacetase-like C-terminal domain-containing protein</fullName>
    </recommendedName>
</protein>
<accession>A0A0D1YEQ6</accession>
<dbReference type="AlphaFoldDB" id="A0A0D1YEQ6"/>
<dbReference type="PANTHER" id="PTHR11820">
    <property type="entry name" value="ACYLPYRUVASE"/>
    <property type="match status" value="1"/>
</dbReference>
<dbReference type="GeneID" id="27335797"/>
<sequence>MATNERVWTRFVRFVSDDGKTYGGEPVDAEIDVGLAVKEGELVKARVLSSSSALDEGAKFTGQELPVKQILAPLTAAQVGSIRCIGVNYNDHGAELGYAVPPVPIVFIKPSSALNDPSAPIVIPHFVADADFEVELCVVIGKEARNLTDDEALDYVLGYCTSNDVAARRAQTITTQFCHGKGFDTFAPIGPTLVHAKSISNPQLLEMRTTLNGKEMQHATLDTMIFPVARIVSHLSQATTLPAGTIIMTGTPGGIGHSRTPPQYLQEGDDLRLWISGGLGTLTNPIVKDKYSSSFDNGLA</sequence>
<dbReference type="VEuPathDB" id="FungiDB:PV08_08714"/>
<dbReference type="GO" id="GO:0046872">
    <property type="term" value="F:metal ion binding"/>
    <property type="evidence" value="ECO:0007669"/>
    <property type="project" value="UniProtKB-KW"/>
</dbReference>
<evidence type="ECO:0000313" key="4">
    <source>
        <dbReference type="EMBL" id="KIW13526.1"/>
    </source>
</evidence>
<dbReference type="Gene3D" id="3.90.850.10">
    <property type="entry name" value="Fumarylacetoacetase-like, C-terminal domain"/>
    <property type="match status" value="1"/>
</dbReference>
<dbReference type="PANTHER" id="PTHR11820:SF7">
    <property type="entry name" value="ACYLPYRUVASE FAHD1, MITOCHONDRIAL"/>
    <property type="match status" value="1"/>
</dbReference>
<dbReference type="GO" id="GO:0006107">
    <property type="term" value="P:oxaloacetate metabolic process"/>
    <property type="evidence" value="ECO:0007669"/>
    <property type="project" value="UniProtKB-ARBA"/>
</dbReference>
<evidence type="ECO:0000259" key="3">
    <source>
        <dbReference type="Pfam" id="PF01557"/>
    </source>
</evidence>
<feature type="domain" description="Fumarylacetoacetase-like C-terminal" evidence="3">
    <location>
        <begin position="82"/>
        <end position="287"/>
    </location>
</feature>
<dbReference type="SUPFAM" id="SSF56529">
    <property type="entry name" value="FAH"/>
    <property type="match status" value="1"/>
</dbReference>
<dbReference type="RefSeq" id="XP_016233742.1">
    <property type="nucleotide sequence ID" value="XM_016383039.1"/>
</dbReference>
<dbReference type="EMBL" id="KN847497">
    <property type="protein sequence ID" value="KIW13526.1"/>
    <property type="molecule type" value="Genomic_DNA"/>
</dbReference>